<evidence type="ECO:0000256" key="1">
    <source>
        <dbReference type="ARBA" id="ARBA00005382"/>
    </source>
</evidence>
<dbReference type="SUPFAM" id="SSF51445">
    <property type="entry name" value="(Trans)glycosidases"/>
    <property type="match status" value="1"/>
</dbReference>
<keyword evidence="4" id="KW-0326">Glycosidase</keyword>
<evidence type="ECO:0000259" key="6">
    <source>
        <dbReference type="Pfam" id="PF02055"/>
    </source>
</evidence>
<dbReference type="InterPro" id="IPR033452">
    <property type="entry name" value="GH30_C"/>
</dbReference>
<dbReference type="InterPro" id="IPR033453">
    <property type="entry name" value="Glyco_hydro_30_TIM-barrel"/>
</dbReference>
<keyword evidence="3 4" id="KW-0378">Hydrolase</keyword>
<accession>W7QXW3</accession>
<protein>
    <submittedName>
        <fullName evidence="8">O-glycosyl hydrolase</fullName>
    </submittedName>
</protein>
<reference evidence="8 9" key="1">
    <citation type="journal article" date="2014" name="Genome Announc.">
        <title>Draft Genome Sequence of the Agar-Degrading Bacterium Catenovulum sp. Strain DS-2, Isolated from Intestines of Haliotis diversicolor.</title>
        <authorList>
            <person name="Shan D."/>
            <person name="Li X."/>
            <person name="Gu Z."/>
            <person name="Wei G."/>
            <person name="Gao Z."/>
            <person name="Shao Z."/>
        </authorList>
    </citation>
    <scope>NUCLEOTIDE SEQUENCE [LARGE SCALE GENOMIC DNA]</scope>
    <source>
        <strain evidence="8 9">DS-2</strain>
    </source>
</reference>
<comment type="similarity">
    <text evidence="1 4">Belongs to the glycosyl hydrolase 30 family.</text>
</comment>
<dbReference type="InterPro" id="IPR001139">
    <property type="entry name" value="Glyco_hydro_30"/>
</dbReference>
<evidence type="ECO:0000313" key="9">
    <source>
        <dbReference type="Proteomes" id="UP000019276"/>
    </source>
</evidence>
<dbReference type="PROSITE" id="PS51257">
    <property type="entry name" value="PROKAR_LIPOPROTEIN"/>
    <property type="match status" value="1"/>
</dbReference>
<dbReference type="Gene3D" id="3.20.20.80">
    <property type="entry name" value="Glycosidases"/>
    <property type="match status" value="1"/>
</dbReference>
<dbReference type="eggNOG" id="COG5520">
    <property type="taxonomic scope" value="Bacteria"/>
</dbReference>
<dbReference type="InterPro" id="IPR013780">
    <property type="entry name" value="Glyco_hydro_b"/>
</dbReference>
<evidence type="ECO:0000259" key="7">
    <source>
        <dbReference type="Pfam" id="PF17189"/>
    </source>
</evidence>
<dbReference type="Pfam" id="PF02055">
    <property type="entry name" value="Glyco_hydro_30"/>
    <property type="match status" value="1"/>
</dbReference>
<evidence type="ECO:0000256" key="5">
    <source>
        <dbReference type="SAM" id="SignalP"/>
    </source>
</evidence>
<sequence length="2263" mass="244337">MLNKLAILCWVVLLVGCGGASSESDNNNPDEGNTGVTLPEMASQLVASGNNLPSQCEFTAQTIRPFSQCRVTFAIQLTAGSAADAAFVGQVSDDNGVSWTNLTTDSQLNFFLDAQLYSGDVLVRAKMNANGSEFLTQNYAYRIVANSVSINAANDFAELATIYFTQGENKQLHLPSCNDSDGDATKVELSINGRYWLEQQPNAKVNLAANTVSEGDVLAAACVDSLGAKANAPGQLQVSFAANPQQNQAPVVAFANLADSVKYFSSQLRDYQQVPICLLTSDADGDVLTASFQARIDNIATSASQLLPLATDGLCTELDTSELGGNQVVILAEVSDGVNTTAAELNLGLVHRDSIPIATSQNSSCLVGENAQTVNLDIDADAQFDPVSLQVIDLDSEQVLKQLNIRQQNSITFDCNQLGLTRYQIRSSSRGQVVNSVVYSHSVTQSANQAPEVSIDVTGDRVGLLYRDNQTLEACVAATDGDNDSLTASLTYAWDSQPAQPMMLSNGCASVSTQGRGGQQLTFFATVDDGQTQIQQSLALGQIHADTIQFAQSESLNCTLGADAVTYSFSLPPDSEGDEHTLSVIEADSSQLLFSLGSATQGQFQLSCEQLGNTPFVLRTESRGLTVQSTTYQHTVTQQPNQAPSIDYSFSAEQFNDNYRDYQTGTLCFSTSDPEGQMVTLSGSYTFDGQLEHTLNLDSNQCMTISLFDRGGQTLAVQANASDGEVSSNLAVNIGPIYKDTIQIASSQDNSCTQGDGSLTYNISLPVDIEGDATNVSVFDARNNQVLANLGQIDNQASFALSCQQAGVLEFYVRNQSRGLTTYSRVYQHTVNTPTNTPPTVALLLSDQQTYQDKLRDNHEFEICLDADDADGDNLTTSLSYSLNGGAEQAISLNSDCGRFSTNALGNQTLVFTAVVTDGIEQVSAQKTYQIHQDTVQFAYTNSQTCRQGDDARIYSVEVADDIEGDSYALSVYHATTNQLIANLGTSSPASFSLNCNANGVTPFVIRTSSRDLSSLSVQYQHVVAAQNNSAPNIDLTINADAQRFNGLLRDQQSIQVCASVSDAEDAVLNTQVFYRFDNQTQQSLSLNNLCGSIDLTSRGGQNLTIEGFVSDGTATGNDTINAGVIHLDSVQTALSSSGSCRAGEQDSVFAVQVAADVEGDPYSIDVVDAISLEVLASLGQITAGTFSLSCDAIAAVDFMIRTVSRSQVQYSLVYSHVVSNTLNAKPTLTMALQQPEEFNNQLRDGQEVMVCLAGSDADGDTLSYRAAYQFSNESFQNLALNSEQCASISTRNRGGQSLIIQGFVNDAAAETTSVLNAGEIHQDTLATAATVSSECSIGETSIEYSIDLADDEQGDARGIQVLNQQTSSVIASFTEGDNYNFSMACDTVGQTSFLIQTSSRDLVTDSATYTHTVNPSLTNTVDVWRTAGDASLLLTQRAQQILRAGMGGATIQVDVSDSQPAQQLQGFGANLTDSAASLIFQSAQASNIVNQIFSTESGIGLQHLRVPLSGMGEFIARAPRSYNDMSAGLTDPELSQFSLADDEDYLIPLILDIQDTQADIALHAVSWSAPAWMKDNESFAGGSLRIEFYQSYADYWLAFMQGYQQRGIEFASISLQNQPHLEANFPSMSWSNDDYLLFFEDFWYPTVGQFRPTPEFWLWDGNWTDFDSQQAADLAGFARSALADDFVYGRTNAIALQCYQATNGASDYTQAISQILAQTRTRPVYLTSCRNQHDGRSFGQYLTDTMTELLMPALNAGASAVFYDSLALDGSNGPVQNGCTDCRGLVTIDNSGSMTANPEYYAFGHISKFLQDGAVLISSTSGSQDVATLAYKNPDNTVVVVLVNTTVNTLDVDVNWQGQYTQVELAAYDMVSLIWDTDNSPVVDLQQIAQTNTLAQNIYQLIDSARDDNGLYRPFLNVDTTDNHLRSGSATGLGLIALSIAHNMQWDSSAAAKIVQTLQTLNAENEAVSPATNVNGWVAQYWNEDGSVALESSYYSAIDTALLLAGIKFAEKTFTGDTVTTAVDTIVQSVIWDDLVSNASLGEINLTQDADGISLSNQGVYHQQMLAVWFAMNMQDGLAEQVWQSYYQTGQQFPLVYVDGNALPADENSNSVSALTHQLNFYLVNHILNSANYRQLFLSHAQAEKVYWDENFSEPSYVWGFGLDSSIDHHSNNIADVSVVAGFVGADASLVADVLAWQDNNLAILDTQVNGIQLPWRYDVDDISWQSDTLDMRALAVMLMGLSAHPGLLDVQYFRQVTNFEF</sequence>
<evidence type="ECO:0000256" key="4">
    <source>
        <dbReference type="RuleBase" id="RU361188"/>
    </source>
</evidence>
<feature type="domain" description="Glycosyl hydrolase family 30 TIM-barrel" evidence="6">
    <location>
        <begin position="1465"/>
        <end position="1622"/>
    </location>
</feature>
<dbReference type="OrthoDB" id="9806701at2"/>
<dbReference type="InterPro" id="IPR017853">
    <property type="entry name" value="GH"/>
</dbReference>
<gene>
    <name evidence="8" type="ORF">DS2_09297</name>
</gene>
<dbReference type="GO" id="GO:0004348">
    <property type="term" value="F:glucosylceramidase activity"/>
    <property type="evidence" value="ECO:0007669"/>
    <property type="project" value="InterPro"/>
</dbReference>
<feature type="chain" id="PRO_5004898600" evidence="5">
    <location>
        <begin position="21"/>
        <end position="2263"/>
    </location>
</feature>
<keyword evidence="2 5" id="KW-0732">Signal</keyword>
<evidence type="ECO:0000256" key="3">
    <source>
        <dbReference type="ARBA" id="ARBA00022801"/>
    </source>
</evidence>
<evidence type="ECO:0000313" key="8">
    <source>
        <dbReference type="EMBL" id="EWH10130.1"/>
    </source>
</evidence>
<feature type="signal peptide" evidence="5">
    <location>
        <begin position="1"/>
        <end position="20"/>
    </location>
</feature>
<dbReference type="STRING" id="1328313.DS2_09297"/>
<dbReference type="PANTHER" id="PTHR11069:SF23">
    <property type="entry name" value="LYSOSOMAL ACID GLUCOSYLCERAMIDASE"/>
    <property type="match status" value="1"/>
</dbReference>
<organism evidence="8 9">
    <name type="scientific">Catenovulum agarivorans DS-2</name>
    <dbReference type="NCBI Taxonomy" id="1328313"/>
    <lineage>
        <taxon>Bacteria</taxon>
        <taxon>Pseudomonadati</taxon>
        <taxon>Pseudomonadota</taxon>
        <taxon>Gammaproteobacteria</taxon>
        <taxon>Alteromonadales</taxon>
        <taxon>Alteromonadaceae</taxon>
        <taxon>Catenovulum</taxon>
    </lineage>
</organism>
<dbReference type="Gene3D" id="2.60.40.1180">
    <property type="entry name" value="Golgi alpha-mannosidase II"/>
    <property type="match status" value="1"/>
</dbReference>
<comment type="caution">
    <text evidence="8">The sequence shown here is derived from an EMBL/GenBank/DDBJ whole genome shotgun (WGS) entry which is preliminary data.</text>
</comment>
<dbReference type="PANTHER" id="PTHR11069">
    <property type="entry name" value="GLUCOSYLCERAMIDASE"/>
    <property type="match status" value="1"/>
</dbReference>
<name>W7QXW3_9ALTE</name>
<dbReference type="eggNOG" id="COG5368">
    <property type="taxonomic scope" value="Bacteria"/>
</dbReference>
<feature type="domain" description="Glycosyl hydrolase family 30 beta sandwich" evidence="7">
    <location>
        <begin position="1814"/>
        <end position="1866"/>
    </location>
</feature>
<keyword evidence="9" id="KW-1185">Reference proteome</keyword>
<dbReference type="Pfam" id="PF17189">
    <property type="entry name" value="Glyco_hydro_30C"/>
    <property type="match status" value="1"/>
</dbReference>
<dbReference type="GO" id="GO:0016020">
    <property type="term" value="C:membrane"/>
    <property type="evidence" value="ECO:0007669"/>
    <property type="project" value="GOC"/>
</dbReference>
<dbReference type="PRINTS" id="PR00843">
    <property type="entry name" value="GLHYDRLASE30"/>
</dbReference>
<dbReference type="Gene3D" id="1.50.10.140">
    <property type="match status" value="1"/>
</dbReference>
<dbReference type="RefSeq" id="WP_035014474.1">
    <property type="nucleotide sequence ID" value="NZ_ARZY01000015.1"/>
</dbReference>
<evidence type="ECO:0000256" key="2">
    <source>
        <dbReference type="ARBA" id="ARBA00022729"/>
    </source>
</evidence>
<proteinExistence type="inferred from homology"/>
<dbReference type="EMBL" id="ARZY01000015">
    <property type="protein sequence ID" value="EWH10130.1"/>
    <property type="molecule type" value="Genomic_DNA"/>
</dbReference>
<dbReference type="Proteomes" id="UP000019276">
    <property type="component" value="Unassembled WGS sequence"/>
</dbReference>
<dbReference type="GO" id="GO:0006680">
    <property type="term" value="P:glucosylceramide catabolic process"/>
    <property type="evidence" value="ECO:0007669"/>
    <property type="project" value="TreeGrafter"/>
</dbReference>